<gene>
    <name evidence="1" type="ORF">EV646_116110</name>
</gene>
<protein>
    <submittedName>
        <fullName evidence="1">Uncharacterized protein</fullName>
    </submittedName>
</protein>
<organism evidence="1 2">
    <name type="scientific">Kribbella antiqua</name>
    <dbReference type="NCBI Taxonomy" id="2512217"/>
    <lineage>
        <taxon>Bacteria</taxon>
        <taxon>Bacillati</taxon>
        <taxon>Actinomycetota</taxon>
        <taxon>Actinomycetes</taxon>
        <taxon>Propionibacteriales</taxon>
        <taxon>Kribbellaceae</taxon>
        <taxon>Kribbella</taxon>
    </lineage>
</organism>
<proteinExistence type="predicted"/>
<evidence type="ECO:0000313" key="2">
    <source>
        <dbReference type="Proteomes" id="UP000295573"/>
    </source>
</evidence>
<reference evidence="1 2" key="1">
    <citation type="journal article" date="2015" name="Stand. Genomic Sci.">
        <title>Genomic Encyclopedia of Bacterial and Archaeal Type Strains, Phase III: the genomes of soil and plant-associated and newly described type strains.</title>
        <authorList>
            <person name="Whitman W.B."/>
            <person name="Woyke T."/>
            <person name="Klenk H.P."/>
            <person name="Zhou Y."/>
            <person name="Lilburn T.G."/>
            <person name="Beck B.J."/>
            <person name="De Vos P."/>
            <person name="Vandamme P."/>
            <person name="Eisen J.A."/>
            <person name="Garrity G."/>
            <person name="Hugenholtz P."/>
            <person name="Kyrpides N.C."/>
        </authorList>
    </citation>
    <scope>NUCLEOTIDE SEQUENCE [LARGE SCALE GENOMIC DNA]</scope>
    <source>
        <strain evidence="1 2">VKM Ac-2541</strain>
    </source>
</reference>
<dbReference type="OrthoDB" id="3824344at2"/>
<evidence type="ECO:0000313" key="1">
    <source>
        <dbReference type="EMBL" id="TCO41019.1"/>
    </source>
</evidence>
<comment type="caution">
    <text evidence="1">The sequence shown here is derived from an EMBL/GenBank/DDBJ whole genome shotgun (WGS) entry which is preliminary data.</text>
</comment>
<keyword evidence="2" id="KW-1185">Reference proteome</keyword>
<name>A0A4R2IBD2_9ACTN</name>
<dbReference type="RefSeq" id="WP_132156488.1">
    <property type="nucleotide sequence ID" value="NZ_SLWR01000016.1"/>
</dbReference>
<dbReference type="Proteomes" id="UP000295573">
    <property type="component" value="Unassembled WGS sequence"/>
</dbReference>
<dbReference type="EMBL" id="SLWR01000016">
    <property type="protein sequence ID" value="TCO41019.1"/>
    <property type="molecule type" value="Genomic_DNA"/>
</dbReference>
<accession>A0A4R2IBD2</accession>
<sequence length="241" mass="26638">MDVELEELIAEADNSNWAGEPSRRLADGIEAQIVAPLSSRLTVALGRDEAAQLARTIAWERCRELAVRRPEAGVSWGYLANLVRWRLIDVLRAEVTRRQRHPLTDRLPEREAPQVLPLGPCLERIALELDRVGLPASAARRFIRVAADGPPFYRSAIVNRLRLAGALRSQAEGFVWLVRGGAANRSALARLATGESPTEVFKDPVVRRWVLAAAGLDLSFSGGDTGLLRRRAARWELARTA</sequence>
<dbReference type="AlphaFoldDB" id="A0A4R2IBD2"/>